<evidence type="ECO:0000313" key="2">
    <source>
        <dbReference type="EMBL" id="GGH85111.1"/>
    </source>
</evidence>
<keyword evidence="3" id="KW-1185">Reference proteome</keyword>
<keyword evidence="1" id="KW-0812">Transmembrane</keyword>
<accession>A0A8J3EML9</accession>
<keyword evidence="1" id="KW-0472">Membrane</keyword>
<reference evidence="2" key="1">
    <citation type="journal article" date="2014" name="Int. J. Syst. Evol. Microbiol.">
        <title>Complete genome sequence of Corynebacterium casei LMG S-19264T (=DSM 44701T), isolated from a smear-ripened cheese.</title>
        <authorList>
            <consortium name="US DOE Joint Genome Institute (JGI-PGF)"/>
            <person name="Walter F."/>
            <person name="Albersmeier A."/>
            <person name="Kalinowski J."/>
            <person name="Ruckert C."/>
        </authorList>
    </citation>
    <scope>NUCLEOTIDE SEQUENCE</scope>
    <source>
        <strain evidence="2">CGMCC 1.12777</strain>
    </source>
</reference>
<sequence>MRTESYDFKKFINGKRVPINKSAATVLYSLGTPISIASLFQMSPMMKTGFAIVIGVGVLAIGSAIYERKLYKRNEDEAERFGMIISVLIIAACVFGVGYLFLHNPLWRFWQ</sequence>
<evidence type="ECO:0000313" key="3">
    <source>
        <dbReference type="Proteomes" id="UP000656813"/>
    </source>
</evidence>
<organism evidence="2 3">
    <name type="scientific">Pullulanibacillus pueri</name>
    <dbReference type="NCBI Taxonomy" id="1437324"/>
    <lineage>
        <taxon>Bacteria</taxon>
        <taxon>Bacillati</taxon>
        <taxon>Bacillota</taxon>
        <taxon>Bacilli</taxon>
        <taxon>Bacillales</taxon>
        <taxon>Sporolactobacillaceae</taxon>
        <taxon>Pullulanibacillus</taxon>
    </lineage>
</organism>
<dbReference type="RefSeq" id="WP_188498176.1">
    <property type="nucleotide sequence ID" value="NZ_BMFV01000025.1"/>
</dbReference>
<name>A0A8J3EML9_9BACL</name>
<dbReference type="Proteomes" id="UP000656813">
    <property type="component" value="Unassembled WGS sequence"/>
</dbReference>
<protein>
    <submittedName>
        <fullName evidence="2">Uncharacterized protein</fullName>
    </submittedName>
</protein>
<keyword evidence="1" id="KW-1133">Transmembrane helix</keyword>
<proteinExistence type="predicted"/>
<comment type="caution">
    <text evidence="2">The sequence shown here is derived from an EMBL/GenBank/DDBJ whole genome shotgun (WGS) entry which is preliminary data.</text>
</comment>
<feature type="transmembrane region" description="Helical" evidence="1">
    <location>
        <begin position="48"/>
        <end position="66"/>
    </location>
</feature>
<feature type="transmembrane region" description="Helical" evidence="1">
    <location>
        <begin position="78"/>
        <end position="102"/>
    </location>
</feature>
<evidence type="ECO:0000256" key="1">
    <source>
        <dbReference type="SAM" id="Phobius"/>
    </source>
</evidence>
<dbReference type="EMBL" id="BMFV01000025">
    <property type="protein sequence ID" value="GGH85111.1"/>
    <property type="molecule type" value="Genomic_DNA"/>
</dbReference>
<dbReference type="AlphaFoldDB" id="A0A8J3EML9"/>
<reference evidence="2" key="2">
    <citation type="submission" date="2020-09" db="EMBL/GenBank/DDBJ databases">
        <authorList>
            <person name="Sun Q."/>
            <person name="Zhou Y."/>
        </authorList>
    </citation>
    <scope>NUCLEOTIDE SEQUENCE</scope>
    <source>
        <strain evidence="2">CGMCC 1.12777</strain>
    </source>
</reference>
<gene>
    <name evidence="2" type="ORF">GCM10007096_29740</name>
</gene>